<dbReference type="EMBL" id="JANIBJ010000007">
    <property type="protein sequence ID" value="MCQ8103459.1"/>
    <property type="molecule type" value="Genomic_DNA"/>
</dbReference>
<gene>
    <name evidence="2" type="ORF">NP590_05005</name>
</gene>
<keyword evidence="1" id="KW-0812">Transmembrane</keyword>
<dbReference type="RefSeq" id="WP_256601159.1">
    <property type="nucleotide sequence ID" value="NZ_JANIBJ010000007.1"/>
</dbReference>
<name>A0ABT1TFF0_9GAMM</name>
<dbReference type="Proteomes" id="UP001524499">
    <property type="component" value="Unassembled WGS sequence"/>
</dbReference>
<comment type="caution">
    <text evidence="2">The sequence shown here is derived from an EMBL/GenBank/DDBJ whole genome shotgun (WGS) entry which is preliminary data.</text>
</comment>
<evidence type="ECO:0000313" key="3">
    <source>
        <dbReference type="Proteomes" id="UP001524499"/>
    </source>
</evidence>
<organism evidence="2 3">
    <name type="scientific">Methylomonas subterranea</name>
    <dbReference type="NCBI Taxonomy" id="2952225"/>
    <lineage>
        <taxon>Bacteria</taxon>
        <taxon>Pseudomonadati</taxon>
        <taxon>Pseudomonadota</taxon>
        <taxon>Gammaproteobacteria</taxon>
        <taxon>Methylococcales</taxon>
        <taxon>Methylococcaceae</taxon>
        <taxon>Methylomonas</taxon>
    </lineage>
</organism>
<proteinExistence type="predicted"/>
<feature type="transmembrane region" description="Helical" evidence="1">
    <location>
        <begin position="45"/>
        <end position="69"/>
    </location>
</feature>
<evidence type="ECO:0000256" key="1">
    <source>
        <dbReference type="SAM" id="Phobius"/>
    </source>
</evidence>
<protein>
    <submittedName>
        <fullName evidence="2">Uncharacterized protein</fullName>
    </submittedName>
</protein>
<evidence type="ECO:0000313" key="2">
    <source>
        <dbReference type="EMBL" id="MCQ8103459.1"/>
    </source>
</evidence>
<sequence length="74" mass="8057">MSKGFICSVLSTQRQRQRFYWIRNFVALFCAAGTFKVVGGTLGGIVAIGALLGGYFTIAPVIAFLVCLFEQMNS</sequence>
<reference evidence="2 3" key="1">
    <citation type="submission" date="2022-07" db="EMBL/GenBank/DDBJ databases">
        <title>Methylomonas rivi sp. nov., Methylomonas rosea sp. nov., Methylomonas aureus sp. nov. and Methylomonas subterranea sp. nov., four novel methanotrophs isolated from a freshwater creek and the deep terrestrial subsurface.</title>
        <authorList>
            <person name="Abin C."/>
            <person name="Sankaranarayanan K."/>
            <person name="Garner C."/>
            <person name="Sindelar R."/>
            <person name="Kotary K."/>
            <person name="Garner R."/>
            <person name="Barclay S."/>
            <person name="Lawson P."/>
            <person name="Krumholz L."/>
        </authorList>
    </citation>
    <scope>NUCLEOTIDE SEQUENCE [LARGE SCALE GENOMIC DNA]</scope>
    <source>
        <strain evidence="2 3">SURF-2</strain>
    </source>
</reference>
<keyword evidence="1" id="KW-0472">Membrane</keyword>
<feature type="transmembrane region" description="Helical" evidence="1">
    <location>
        <begin position="20"/>
        <end position="39"/>
    </location>
</feature>
<keyword evidence="1" id="KW-1133">Transmembrane helix</keyword>
<accession>A0ABT1TFF0</accession>
<keyword evidence="3" id="KW-1185">Reference proteome</keyword>